<dbReference type="Pfam" id="PF02852">
    <property type="entry name" value="Pyr_redox_dim"/>
    <property type="match status" value="1"/>
</dbReference>
<dbReference type="EMBL" id="UOFF01000349">
    <property type="protein sequence ID" value="VAW57186.1"/>
    <property type="molecule type" value="Genomic_DNA"/>
</dbReference>
<dbReference type="InterPro" id="IPR016156">
    <property type="entry name" value="FAD/NAD-linked_Rdtase_dimer_sf"/>
</dbReference>
<comment type="similarity">
    <text evidence="4">Belongs to the class-I pyridine nucleotide-disulfide oxidoreductase family.</text>
</comment>
<evidence type="ECO:0000256" key="1">
    <source>
        <dbReference type="ARBA" id="ARBA00001974"/>
    </source>
</evidence>
<dbReference type="GO" id="GO:0004148">
    <property type="term" value="F:dihydrolipoyl dehydrogenase (NADH) activity"/>
    <property type="evidence" value="ECO:0007669"/>
    <property type="project" value="TreeGrafter"/>
</dbReference>
<comment type="cofactor">
    <cofactor evidence="1">
        <name>FAD</name>
        <dbReference type="ChEBI" id="CHEBI:57692"/>
    </cofactor>
</comment>
<sequence>MSQHYDLVVIGSGPAGQRAAVQAAKIHKRVVVIERGREIGGVAVHTGTIPSKTLREAAMYLSGYDQRGFYGKSYRLKDNLTMDDLLQRVAITIQQETEVMSHQLRRNNVDIILGSATFLDPNRIQITSRDGKISEVQGDHILLATGTRPNRPEHIPFDGEVIVDSDDILSLKKIPRSMAVIGAGVIGAEYASIFSALDIKITLVDGREDMLGFMDREIIDELIHLMRDRGTVVRLGENVVDVIKNEKGQAVVSLESGKKFVADLVMFASGRLGCVKALNLSAAGLTSDSRGLVSVNEFYQTEVPHIYAAGDLIGFPSLASTSMEQGRLASRHAFGLSLHSNAELFPFGVYAVPEMSMVGKTEKELTRDKIPYEVGIARLKETARGHIMGLQEGLLKLIFSLETKKLLGVHVLGEEATELVHIGQAVLALDGDLDFFIENVFNYPTLAEAYKIAALDACNRMVS</sequence>
<dbReference type="Gene3D" id="3.30.390.30">
    <property type="match status" value="1"/>
</dbReference>
<dbReference type="GO" id="GO:0050660">
    <property type="term" value="F:flavin adenine dinucleotide binding"/>
    <property type="evidence" value="ECO:0007669"/>
    <property type="project" value="TreeGrafter"/>
</dbReference>
<evidence type="ECO:0000256" key="8">
    <source>
        <dbReference type="ARBA" id="ARBA00022827"/>
    </source>
</evidence>
<keyword evidence="6" id="KW-0963">Cytoplasm</keyword>
<evidence type="ECO:0000256" key="9">
    <source>
        <dbReference type="ARBA" id="ARBA00022857"/>
    </source>
</evidence>
<keyword evidence="11" id="KW-0520">NAD</keyword>
<organism evidence="15">
    <name type="scientific">hydrothermal vent metagenome</name>
    <dbReference type="NCBI Taxonomy" id="652676"/>
    <lineage>
        <taxon>unclassified sequences</taxon>
        <taxon>metagenomes</taxon>
        <taxon>ecological metagenomes</taxon>
    </lineage>
</organism>
<gene>
    <name evidence="15" type="ORF">MNBD_GAMMA07-406</name>
</gene>
<name>A0A3B0XLH2_9ZZZZ</name>
<dbReference type="PANTHER" id="PTHR22912">
    <property type="entry name" value="DISULFIDE OXIDOREDUCTASE"/>
    <property type="match status" value="1"/>
</dbReference>
<dbReference type="PRINTS" id="PR00368">
    <property type="entry name" value="FADPNR"/>
</dbReference>
<dbReference type="InterPro" id="IPR023753">
    <property type="entry name" value="FAD/NAD-binding_dom"/>
</dbReference>
<dbReference type="EC" id="1.6.1.1" evidence="5"/>
<evidence type="ECO:0000256" key="6">
    <source>
        <dbReference type="ARBA" id="ARBA00022490"/>
    </source>
</evidence>
<keyword evidence="9" id="KW-0521">NADP</keyword>
<evidence type="ECO:0000313" key="15">
    <source>
        <dbReference type="EMBL" id="VAW57186.1"/>
    </source>
</evidence>
<dbReference type="SUPFAM" id="SSF51905">
    <property type="entry name" value="FAD/NAD(P)-binding domain"/>
    <property type="match status" value="1"/>
</dbReference>
<dbReference type="Pfam" id="PF07992">
    <property type="entry name" value="Pyr_redox_2"/>
    <property type="match status" value="1"/>
</dbReference>
<dbReference type="InterPro" id="IPR001100">
    <property type="entry name" value="Pyr_nuc-diS_OxRdtase"/>
</dbReference>
<dbReference type="GO" id="GO:0003957">
    <property type="term" value="F:NAD(P)+ transhydrogenase (Si-specific) activity"/>
    <property type="evidence" value="ECO:0007669"/>
    <property type="project" value="UniProtKB-EC"/>
</dbReference>
<evidence type="ECO:0000256" key="2">
    <source>
        <dbReference type="ARBA" id="ARBA00002842"/>
    </source>
</evidence>
<dbReference type="GO" id="GO:0006103">
    <property type="term" value="P:2-oxoglutarate metabolic process"/>
    <property type="evidence" value="ECO:0007669"/>
    <property type="project" value="TreeGrafter"/>
</dbReference>
<dbReference type="SUPFAM" id="SSF55424">
    <property type="entry name" value="FAD/NAD-linked reductases, dimerisation (C-terminal) domain"/>
    <property type="match status" value="1"/>
</dbReference>
<proteinExistence type="inferred from homology"/>
<dbReference type="GO" id="GO:0005829">
    <property type="term" value="C:cytosol"/>
    <property type="evidence" value="ECO:0007669"/>
    <property type="project" value="TreeGrafter"/>
</dbReference>
<feature type="domain" description="FAD/NAD(P)-binding" evidence="14">
    <location>
        <begin position="5"/>
        <end position="326"/>
    </location>
</feature>
<dbReference type="InterPro" id="IPR050151">
    <property type="entry name" value="Class-I_Pyr_Nuc-Dis_Oxidored"/>
</dbReference>
<evidence type="ECO:0000256" key="11">
    <source>
        <dbReference type="ARBA" id="ARBA00023027"/>
    </source>
</evidence>
<dbReference type="PRINTS" id="PR00411">
    <property type="entry name" value="PNDRDTASEI"/>
</dbReference>
<evidence type="ECO:0000256" key="12">
    <source>
        <dbReference type="ARBA" id="ARBA00031183"/>
    </source>
</evidence>
<dbReference type="AlphaFoldDB" id="A0A3B0XLH2"/>
<evidence type="ECO:0000259" key="13">
    <source>
        <dbReference type="Pfam" id="PF02852"/>
    </source>
</evidence>
<evidence type="ECO:0000256" key="10">
    <source>
        <dbReference type="ARBA" id="ARBA00023002"/>
    </source>
</evidence>
<dbReference type="PIRSF" id="PIRSF000350">
    <property type="entry name" value="Mercury_reductase_MerA"/>
    <property type="match status" value="1"/>
</dbReference>
<comment type="subcellular location">
    <subcellularLocation>
        <location evidence="3">Cytoplasm</location>
    </subcellularLocation>
</comment>
<dbReference type="PANTHER" id="PTHR22912:SF93">
    <property type="entry name" value="SOLUBLE PYRIDINE NUCLEOTIDE TRANSHYDROGENASE"/>
    <property type="match status" value="1"/>
</dbReference>
<accession>A0A3B0XLH2</accession>
<evidence type="ECO:0000256" key="5">
    <source>
        <dbReference type="ARBA" id="ARBA00012772"/>
    </source>
</evidence>
<dbReference type="FunFam" id="3.30.390.30:FF:000001">
    <property type="entry name" value="Dihydrolipoyl dehydrogenase"/>
    <property type="match status" value="1"/>
</dbReference>
<dbReference type="InterPro" id="IPR036188">
    <property type="entry name" value="FAD/NAD-bd_sf"/>
</dbReference>
<evidence type="ECO:0000256" key="7">
    <source>
        <dbReference type="ARBA" id="ARBA00022630"/>
    </source>
</evidence>
<dbReference type="InterPro" id="IPR004099">
    <property type="entry name" value="Pyr_nucl-diS_OxRdtase_dimer"/>
</dbReference>
<keyword evidence="8" id="KW-0274">FAD</keyword>
<feature type="domain" description="Pyridine nucleotide-disulphide oxidoreductase dimerisation" evidence="13">
    <location>
        <begin position="347"/>
        <end position="453"/>
    </location>
</feature>
<dbReference type="Gene3D" id="3.50.50.60">
    <property type="entry name" value="FAD/NAD(P)-binding domain"/>
    <property type="match status" value="2"/>
</dbReference>
<keyword evidence="10 15" id="KW-0560">Oxidoreductase</keyword>
<comment type="function">
    <text evidence="2">Conversion of NADPH, generated by peripheral catabolic pathways, to NADH, which can enter the respiratory chain for energy generation.</text>
</comment>
<evidence type="ECO:0000259" key="14">
    <source>
        <dbReference type="Pfam" id="PF07992"/>
    </source>
</evidence>
<evidence type="ECO:0000256" key="4">
    <source>
        <dbReference type="ARBA" id="ARBA00007532"/>
    </source>
</evidence>
<keyword evidence="7" id="KW-0285">Flavoprotein</keyword>
<evidence type="ECO:0000256" key="3">
    <source>
        <dbReference type="ARBA" id="ARBA00004496"/>
    </source>
</evidence>
<protein>
    <recommendedName>
        <fullName evidence="5">NAD(P)(+) transhydrogenase (Si-specific)</fullName>
        <ecNumber evidence="5">1.6.1.1</ecNumber>
    </recommendedName>
    <alternativeName>
        <fullName evidence="12">NAD(P)(+) transhydrogenase [B-specific]</fullName>
    </alternativeName>
</protein>
<reference evidence="15" key="1">
    <citation type="submission" date="2018-06" db="EMBL/GenBank/DDBJ databases">
        <authorList>
            <person name="Zhirakovskaya E."/>
        </authorList>
    </citation>
    <scope>NUCLEOTIDE SEQUENCE</scope>
</reference>
<dbReference type="NCBIfam" id="NF003585">
    <property type="entry name" value="PRK05249.1"/>
    <property type="match status" value="1"/>
</dbReference>